<dbReference type="GO" id="GO:0006627">
    <property type="term" value="P:protein processing involved in protein targeting to mitochondrion"/>
    <property type="evidence" value="ECO:0007669"/>
    <property type="project" value="TreeGrafter"/>
</dbReference>
<evidence type="ECO:0000313" key="9">
    <source>
        <dbReference type="EMBL" id="KAF6041268.1"/>
    </source>
</evidence>
<dbReference type="InterPro" id="IPR007863">
    <property type="entry name" value="Peptidase_M16_C"/>
</dbReference>
<dbReference type="Pfam" id="PF05193">
    <property type="entry name" value="Peptidase_M16_C"/>
    <property type="match status" value="1"/>
</dbReference>
<dbReference type="InterPro" id="IPR050361">
    <property type="entry name" value="MPP/UQCRC_Complex"/>
</dbReference>
<accession>A0A7J7KT79</accession>
<name>A0A7J7KT79_BUGNE</name>
<dbReference type="GO" id="GO:0046872">
    <property type="term" value="F:metal ion binding"/>
    <property type="evidence" value="ECO:0007669"/>
    <property type="project" value="UniProtKB-KW"/>
</dbReference>
<evidence type="ECO:0000313" key="10">
    <source>
        <dbReference type="Proteomes" id="UP000593567"/>
    </source>
</evidence>
<evidence type="ECO:0000256" key="7">
    <source>
        <dbReference type="ARBA" id="ARBA00023128"/>
    </source>
</evidence>
<sequence>MLTTIPIYLHLSTNYLLPHRIVLAGAGGVDHDKLCSLADKYLGNLSPSYENAAHGVPDLTPAVFTGSEIRVRDDAMPLAHIAMAVETCGWDNADNIALMVANTLIGSWDRAMGGGANLPSILASKSAESNLCHSFQSFNTNYTDSGLWGIYFVAEPLQIDDTVHQIQSEWMRLCNNVTNFEVQRAKNILKANLLLQLDGTTPVCEDIGRQILCYGRRIPLAELDARIEVRYTFQYYVQLVQRSVDAQTVMNVCTKYIYDQCPVVSAVGPVEQLDDYGILRGGMYWVRT</sequence>
<evidence type="ECO:0000256" key="4">
    <source>
        <dbReference type="ARBA" id="ARBA00022801"/>
    </source>
</evidence>
<reference evidence="9" key="1">
    <citation type="submission" date="2020-06" db="EMBL/GenBank/DDBJ databases">
        <title>Draft genome of Bugula neritina, a colonial animal packing powerful symbionts and potential medicines.</title>
        <authorList>
            <person name="Rayko M."/>
        </authorList>
    </citation>
    <scope>NUCLEOTIDE SEQUENCE [LARGE SCALE GENOMIC DNA]</scope>
    <source>
        <strain evidence="9">Kwan_BN1</strain>
    </source>
</reference>
<keyword evidence="6" id="KW-0482">Metalloprotease</keyword>
<dbReference type="PANTHER" id="PTHR11851">
    <property type="entry name" value="METALLOPROTEASE"/>
    <property type="match status" value="1"/>
</dbReference>
<dbReference type="Proteomes" id="UP000593567">
    <property type="component" value="Unassembled WGS sequence"/>
</dbReference>
<evidence type="ECO:0000256" key="2">
    <source>
        <dbReference type="ARBA" id="ARBA00022670"/>
    </source>
</evidence>
<comment type="caution">
    <text evidence="9">The sequence shown here is derived from an EMBL/GenBank/DDBJ whole genome shotgun (WGS) entry which is preliminary data.</text>
</comment>
<dbReference type="OrthoDB" id="10251424at2759"/>
<dbReference type="AlphaFoldDB" id="A0A7J7KT79"/>
<dbReference type="Gene3D" id="3.30.830.10">
    <property type="entry name" value="Metalloenzyme, LuxS/M16 peptidase-like"/>
    <property type="match status" value="1"/>
</dbReference>
<keyword evidence="2" id="KW-0645">Protease</keyword>
<keyword evidence="4" id="KW-0378">Hydrolase</keyword>
<evidence type="ECO:0000256" key="3">
    <source>
        <dbReference type="ARBA" id="ARBA00022723"/>
    </source>
</evidence>
<proteinExistence type="predicted"/>
<dbReference type="FunFam" id="3.30.830.10:FF:000001">
    <property type="entry name" value="Mitochondrial-processing peptidase subunit beta, mitochondrial"/>
    <property type="match status" value="1"/>
</dbReference>
<comment type="subcellular location">
    <subcellularLocation>
        <location evidence="1">Mitochondrion</location>
    </subcellularLocation>
</comment>
<keyword evidence="5" id="KW-0862">Zinc</keyword>
<keyword evidence="3" id="KW-0479">Metal-binding</keyword>
<keyword evidence="7" id="KW-0496">Mitochondrion</keyword>
<dbReference type="GO" id="GO:0004222">
    <property type="term" value="F:metalloendopeptidase activity"/>
    <property type="evidence" value="ECO:0007669"/>
    <property type="project" value="TreeGrafter"/>
</dbReference>
<evidence type="ECO:0000256" key="5">
    <source>
        <dbReference type="ARBA" id="ARBA00022833"/>
    </source>
</evidence>
<evidence type="ECO:0000256" key="6">
    <source>
        <dbReference type="ARBA" id="ARBA00023049"/>
    </source>
</evidence>
<gene>
    <name evidence="9" type="ORF">EB796_000430</name>
</gene>
<evidence type="ECO:0000259" key="8">
    <source>
        <dbReference type="Pfam" id="PF05193"/>
    </source>
</evidence>
<dbReference type="GO" id="GO:0005739">
    <property type="term" value="C:mitochondrion"/>
    <property type="evidence" value="ECO:0007669"/>
    <property type="project" value="UniProtKB-SubCell"/>
</dbReference>
<protein>
    <submittedName>
        <fullName evidence="9">PMPCB</fullName>
    </submittedName>
</protein>
<dbReference type="InterPro" id="IPR011249">
    <property type="entry name" value="Metalloenz_LuxS/M16"/>
</dbReference>
<feature type="domain" description="Peptidase M16 C-terminal" evidence="8">
    <location>
        <begin position="14"/>
        <end position="189"/>
    </location>
</feature>
<organism evidence="9 10">
    <name type="scientific">Bugula neritina</name>
    <name type="common">Brown bryozoan</name>
    <name type="synonym">Sertularia neritina</name>
    <dbReference type="NCBI Taxonomy" id="10212"/>
    <lineage>
        <taxon>Eukaryota</taxon>
        <taxon>Metazoa</taxon>
        <taxon>Spiralia</taxon>
        <taxon>Lophotrochozoa</taxon>
        <taxon>Bryozoa</taxon>
        <taxon>Gymnolaemata</taxon>
        <taxon>Cheilostomatida</taxon>
        <taxon>Flustrina</taxon>
        <taxon>Buguloidea</taxon>
        <taxon>Bugulidae</taxon>
        <taxon>Bugula</taxon>
    </lineage>
</organism>
<evidence type="ECO:0000256" key="1">
    <source>
        <dbReference type="ARBA" id="ARBA00004173"/>
    </source>
</evidence>
<dbReference type="SUPFAM" id="SSF63411">
    <property type="entry name" value="LuxS/MPP-like metallohydrolase"/>
    <property type="match status" value="1"/>
</dbReference>
<dbReference type="PANTHER" id="PTHR11851:SF149">
    <property type="entry name" value="GH01077P"/>
    <property type="match status" value="1"/>
</dbReference>
<keyword evidence="10" id="KW-1185">Reference proteome</keyword>
<dbReference type="EMBL" id="VXIV02000063">
    <property type="protein sequence ID" value="KAF6041268.1"/>
    <property type="molecule type" value="Genomic_DNA"/>
</dbReference>